<gene>
    <name evidence="4" type="ORF">V22_30300</name>
</gene>
<feature type="domain" description="Sulfatase N-terminal" evidence="3">
    <location>
        <begin position="31"/>
        <end position="294"/>
    </location>
</feature>
<dbReference type="InterPro" id="IPR050738">
    <property type="entry name" value="Sulfatase"/>
</dbReference>
<dbReference type="EC" id="3.1.6.1" evidence="4"/>
<keyword evidence="2 4" id="KW-0378">Hydrolase</keyword>
<evidence type="ECO:0000256" key="1">
    <source>
        <dbReference type="ARBA" id="ARBA00008779"/>
    </source>
</evidence>
<dbReference type="EMBL" id="CP036316">
    <property type="protein sequence ID" value="QDT65769.1"/>
    <property type="molecule type" value="Genomic_DNA"/>
</dbReference>
<dbReference type="KEGG" id="chya:V22_30300"/>
<accession>A0A517TBM4</accession>
<dbReference type="PANTHER" id="PTHR42693:SF53">
    <property type="entry name" value="ENDO-4-O-SULFATASE"/>
    <property type="match status" value="1"/>
</dbReference>
<sequence>MSSIGLLVKSSLVAAAVLLISAAEITAAERPNILWIIADDLSPELGCYGYEGVNTPRIDNLAEEGTRYTAAFATSPVCSSSRSAFITGVYQTTTGSHHHRTHNMKPLPGSIVPITELLRDAGYYVCNSNSAMTRPGKSDYNFAFDGEVFDGAEWSKRKPGQPFFAQVQIHEPHRKFNNASAEVRNRDFKIPAYYPEHPIIRADWANYLATVEVLDEKVGKVLDRLDKEGLTENTVVIFFGDHGRPHYRDKQWLYDGGLRVPLIIRCPKHINAGAVNDELVSLIDVSAATVKLAGLDVPDWMQGRDLLSDDFQGRDMIFAARDRCGSTVDRIRCVRTEQYKYIRNFYPDKPYWQHSDYKELGYPGMTLGRVLKQRGELTGPHAAFWADHRPAEELYDLKADPEELHNLAADPDYQDKLAKLRSDLDHWMIETNDQGGQPETGLEELKATKDTWFERTMKKRGLSTSTTSEEYLQWWSKELGVAE</sequence>
<dbReference type="Gene3D" id="3.40.720.10">
    <property type="entry name" value="Alkaline Phosphatase, subunit A"/>
    <property type="match status" value="1"/>
</dbReference>
<comment type="similarity">
    <text evidence="1">Belongs to the sulfatase family.</text>
</comment>
<dbReference type="CDD" id="cd16027">
    <property type="entry name" value="SGSH"/>
    <property type="match status" value="1"/>
</dbReference>
<evidence type="ECO:0000313" key="4">
    <source>
        <dbReference type="EMBL" id="QDT65769.1"/>
    </source>
</evidence>
<dbReference type="AlphaFoldDB" id="A0A517TBM4"/>
<organism evidence="4 5">
    <name type="scientific">Calycomorphotria hydatis</name>
    <dbReference type="NCBI Taxonomy" id="2528027"/>
    <lineage>
        <taxon>Bacteria</taxon>
        <taxon>Pseudomonadati</taxon>
        <taxon>Planctomycetota</taxon>
        <taxon>Planctomycetia</taxon>
        <taxon>Planctomycetales</taxon>
        <taxon>Planctomycetaceae</taxon>
        <taxon>Calycomorphotria</taxon>
    </lineage>
</organism>
<dbReference type="Pfam" id="PF00884">
    <property type="entry name" value="Sulfatase"/>
    <property type="match status" value="1"/>
</dbReference>
<name>A0A517TBM4_9PLAN</name>
<keyword evidence="5" id="KW-1185">Reference proteome</keyword>
<dbReference type="InterPro" id="IPR000917">
    <property type="entry name" value="Sulfatase_N"/>
</dbReference>
<dbReference type="RefSeq" id="WP_145264251.1">
    <property type="nucleotide sequence ID" value="NZ_CP036316.1"/>
</dbReference>
<dbReference type="GO" id="GO:0004065">
    <property type="term" value="F:arylsulfatase activity"/>
    <property type="evidence" value="ECO:0007669"/>
    <property type="project" value="UniProtKB-EC"/>
</dbReference>
<evidence type="ECO:0000313" key="5">
    <source>
        <dbReference type="Proteomes" id="UP000319976"/>
    </source>
</evidence>
<protein>
    <submittedName>
        <fullName evidence="4">Arylsulfatase</fullName>
        <ecNumber evidence="4">3.1.6.1</ecNumber>
    </submittedName>
</protein>
<dbReference type="SUPFAM" id="SSF53649">
    <property type="entry name" value="Alkaline phosphatase-like"/>
    <property type="match status" value="1"/>
</dbReference>
<dbReference type="OrthoDB" id="9763613at2"/>
<dbReference type="InterPro" id="IPR017850">
    <property type="entry name" value="Alkaline_phosphatase_core_sf"/>
</dbReference>
<evidence type="ECO:0000259" key="3">
    <source>
        <dbReference type="Pfam" id="PF00884"/>
    </source>
</evidence>
<dbReference type="Proteomes" id="UP000319976">
    <property type="component" value="Chromosome"/>
</dbReference>
<evidence type="ECO:0000256" key="2">
    <source>
        <dbReference type="ARBA" id="ARBA00022801"/>
    </source>
</evidence>
<proteinExistence type="inferred from homology"/>
<reference evidence="4 5" key="1">
    <citation type="submission" date="2019-02" db="EMBL/GenBank/DDBJ databases">
        <title>Deep-cultivation of Planctomycetes and their phenomic and genomic characterization uncovers novel biology.</title>
        <authorList>
            <person name="Wiegand S."/>
            <person name="Jogler M."/>
            <person name="Boedeker C."/>
            <person name="Pinto D."/>
            <person name="Vollmers J."/>
            <person name="Rivas-Marin E."/>
            <person name="Kohn T."/>
            <person name="Peeters S.H."/>
            <person name="Heuer A."/>
            <person name="Rast P."/>
            <person name="Oberbeckmann S."/>
            <person name="Bunk B."/>
            <person name="Jeske O."/>
            <person name="Meyerdierks A."/>
            <person name="Storesund J.E."/>
            <person name="Kallscheuer N."/>
            <person name="Luecker S."/>
            <person name="Lage O.M."/>
            <person name="Pohl T."/>
            <person name="Merkel B.J."/>
            <person name="Hornburger P."/>
            <person name="Mueller R.-W."/>
            <person name="Bruemmer F."/>
            <person name="Labrenz M."/>
            <person name="Spormann A.M."/>
            <person name="Op den Camp H."/>
            <person name="Overmann J."/>
            <person name="Amann R."/>
            <person name="Jetten M.S.M."/>
            <person name="Mascher T."/>
            <person name="Medema M.H."/>
            <person name="Devos D.P."/>
            <person name="Kaster A.-K."/>
            <person name="Ovreas L."/>
            <person name="Rohde M."/>
            <person name="Galperin M.Y."/>
            <person name="Jogler C."/>
        </authorList>
    </citation>
    <scope>NUCLEOTIDE SEQUENCE [LARGE SCALE GENOMIC DNA]</scope>
    <source>
        <strain evidence="4 5">V22</strain>
    </source>
</reference>
<dbReference type="PANTHER" id="PTHR42693">
    <property type="entry name" value="ARYLSULFATASE FAMILY MEMBER"/>
    <property type="match status" value="1"/>
</dbReference>